<feature type="domain" description="Peptidase S9 prolyl oligopeptidase catalytic" evidence="6">
    <location>
        <begin position="503"/>
        <end position="727"/>
    </location>
</feature>
<dbReference type="InterPro" id="IPR029058">
    <property type="entry name" value="AB_hydrolase_fold"/>
</dbReference>
<dbReference type="EMBL" id="HBIW01022806">
    <property type="protein sequence ID" value="CAE0704216.1"/>
    <property type="molecule type" value="Transcribed_RNA"/>
</dbReference>
<dbReference type="Pfam" id="PF00326">
    <property type="entry name" value="Peptidase_S9"/>
    <property type="match status" value="1"/>
</dbReference>
<dbReference type="SUPFAM" id="SSF53474">
    <property type="entry name" value="alpha/beta-Hydrolases"/>
    <property type="match status" value="1"/>
</dbReference>
<reference evidence="8" key="1">
    <citation type="submission" date="2021-01" db="EMBL/GenBank/DDBJ databases">
        <authorList>
            <person name="Corre E."/>
            <person name="Pelletier E."/>
            <person name="Niang G."/>
            <person name="Scheremetjew M."/>
            <person name="Finn R."/>
            <person name="Kale V."/>
            <person name="Holt S."/>
            <person name="Cochrane G."/>
            <person name="Meng A."/>
            <person name="Brown T."/>
            <person name="Cohen L."/>
        </authorList>
    </citation>
    <scope>NUCLEOTIDE SEQUENCE</scope>
    <source>
        <strain evidence="8">CCMP1756</strain>
    </source>
</reference>
<dbReference type="GO" id="GO:0006508">
    <property type="term" value="P:proteolysis"/>
    <property type="evidence" value="ECO:0007669"/>
    <property type="project" value="UniProtKB-KW"/>
</dbReference>
<dbReference type="InterPro" id="IPR002470">
    <property type="entry name" value="Peptidase_S9A"/>
</dbReference>
<evidence type="ECO:0000256" key="3">
    <source>
        <dbReference type="ARBA" id="ARBA00022801"/>
    </source>
</evidence>
<dbReference type="GO" id="GO:0070012">
    <property type="term" value="F:oligopeptidase activity"/>
    <property type="evidence" value="ECO:0007669"/>
    <property type="project" value="TreeGrafter"/>
</dbReference>
<evidence type="ECO:0000313" key="8">
    <source>
        <dbReference type="EMBL" id="CAE0704216.1"/>
    </source>
</evidence>
<sequence length="728" mass="81067">MPRAAFTEGVLDTDPHASLEKVLDEDNLKWVEQQNKVTVDRLGEIRGTKTYERILEALDSKDKIPAAYEIGDKLYNFWQDDQHVQGIWRRASLDSYKSDNVEWETVLDIDALPPPTKDTAKTWVWHGSNLLDDGNFDRCLISLSPGGSDADTTREFCLKSNSFVEGGFEMLEPAKSQVGWRSRDEVLVGTDFDGDGECLTDSGYPRVCRSWKRGTPLSEAKTVFEGEKSDISASQYAYTDHGVAHEFRVRSLTFYTAKYWHRTPSDLDKVSAADDDTPFAEVPIQEDAQVSTFGSMALITLRSDWTVSGRTFKQGSLLSCKFSDLMASDLSKAQVLFEPTASRSLESETATKNYLVLKVLEDVRSTLVTWRFENDKFVEHSTGGGIAVGEDVSVQGLNRFSDQDDRVWLWRDGYLRVDALDIGDAASLDKTQQVKTKPGFFNSDGLTVDQHFATSKDGTKIPYFVQRRTDMKFDGSTPTLVDAYGGFEISMTPHYSAGVGIGWLERGGCKVIANVRGGGEYGPSWHQAALKEKRYKAYEDVEAVAADVIKRGISSTEKLAVIGGSNGGLMVGNMITRPVASSLFGAAVCQVPLLDMKRYSHLLAGASWMAEYGDPDTDEWKFLRQHSPYQLLRHDRLGIAEDGEDRTADDKWTCPKVLFTTSTRDDRVHPGHARKMVKALLEDAPSEKVPLCLYWENTEGGHGGAADNKQRAYMWALTYAFLAEVLGL</sequence>
<keyword evidence="4 5" id="KW-0720">Serine protease</keyword>
<dbReference type="Pfam" id="PF02897">
    <property type="entry name" value="Peptidase_S9_N"/>
    <property type="match status" value="1"/>
</dbReference>
<name>A0A7S4ECP2_9STRA</name>
<dbReference type="InterPro" id="IPR001375">
    <property type="entry name" value="Peptidase_S9_cat"/>
</dbReference>
<gene>
    <name evidence="8" type="ORF">PCAL00307_LOCUS19664</name>
</gene>
<dbReference type="GO" id="GO:0005829">
    <property type="term" value="C:cytosol"/>
    <property type="evidence" value="ECO:0007669"/>
    <property type="project" value="TreeGrafter"/>
</dbReference>
<dbReference type="PANTHER" id="PTHR42881:SF13">
    <property type="entry name" value="PROLYL ENDOPEPTIDASE"/>
    <property type="match status" value="1"/>
</dbReference>
<dbReference type="EC" id="3.4.21.-" evidence="5"/>
<evidence type="ECO:0000259" key="6">
    <source>
        <dbReference type="Pfam" id="PF00326"/>
    </source>
</evidence>
<accession>A0A7S4ECP2</accession>
<dbReference type="AlphaFoldDB" id="A0A7S4ECP2"/>
<protein>
    <recommendedName>
        <fullName evidence="5">Prolyl endopeptidase</fullName>
        <ecNumber evidence="5">3.4.21.-</ecNumber>
    </recommendedName>
</protein>
<dbReference type="PANTHER" id="PTHR42881">
    <property type="entry name" value="PROLYL ENDOPEPTIDASE"/>
    <property type="match status" value="1"/>
</dbReference>
<evidence type="ECO:0000256" key="5">
    <source>
        <dbReference type="RuleBase" id="RU368024"/>
    </source>
</evidence>
<dbReference type="Gene3D" id="3.40.50.1820">
    <property type="entry name" value="alpha/beta hydrolase"/>
    <property type="match status" value="1"/>
</dbReference>
<feature type="domain" description="Peptidase S9A N-terminal" evidence="7">
    <location>
        <begin position="14"/>
        <end position="377"/>
    </location>
</feature>
<dbReference type="InterPro" id="IPR051167">
    <property type="entry name" value="Prolyl_oligopep/macrocyclase"/>
</dbReference>
<evidence type="ECO:0000259" key="7">
    <source>
        <dbReference type="Pfam" id="PF02897"/>
    </source>
</evidence>
<dbReference type="PRINTS" id="PR00862">
    <property type="entry name" value="PROLIGOPTASE"/>
</dbReference>
<evidence type="ECO:0000256" key="1">
    <source>
        <dbReference type="ARBA" id="ARBA00005228"/>
    </source>
</evidence>
<keyword evidence="2 5" id="KW-0645">Protease</keyword>
<dbReference type="GO" id="GO:0004252">
    <property type="term" value="F:serine-type endopeptidase activity"/>
    <property type="evidence" value="ECO:0007669"/>
    <property type="project" value="UniProtKB-UniRule"/>
</dbReference>
<evidence type="ECO:0000256" key="4">
    <source>
        <dbReference type="ARBA" id="ARBA00022825"/>
    </source>
</evidence>
<proteinExistence type="inferred from homology"/>
<dbReference type="SUPFAM" id="SSF50993">
    <property type="entry name" value="Peptidase/esterase 'gauge' domain"/>
    <property type="match status" value="1"/>
</dbReference>
<organism evidence="8">
    <name type="scientific">Pelagomonas calceolata</name>
    <dbReference type="NCBI Taxonomy" id="35677"/>
    <lineage>
        <taxon>Eukaryota</taxon>
        <taxon>Sar</taxon>
        <taxon>Stramenopiles</taxon>
        <taxon>Ochrophyta</taxon>
        <taxon>Pelagophyceae</taxon>
        <taxon>Pelagomonadales</taxon>
        <taxon>Pelagomonadaceae</taxon>
        <taxon>Pelagomonas</taxon>
    </lineage>
</organism>
<dbReference type="Gene3D" id="2.130.10.120">
    <property type="entry name" value="Prolyl oligopeptidase, N-terminal domain"/>
    <property type="match status" value="1"/>
</dbReference>
<evidence type="ECO:0000256" key="2">
    <source>
        <dbReference type="ARBA" id="ARBA00022670"/>
    </source>
</evidence>
<dbReference type="InterPro" id="IPR023302">
    <property type="entry name" value="Pept_S9A_N"/>
</dbReference>
<keyword evidence="3 5" id="KW-0378">Hydrolase</keyword>
<comment type="similarity">
    <text evidence="1 5">Belongs to the peptidase S9A family.</text>
</comment>